<dbReference type="AlphaFoldDB" id="A0A835MCQ2"/>
<keyword evidence="3" id="KW-1185">Reference proteome</keyword>
<dbReference type="EMBL" id="JADFTS010000002">
    <property type="protein sequence ID" value="KAF9618941.1"/>
    <property type="molecule type" value="Genomic_DNA"/>
</dbReference>
<name>A0A835MCQ2_9MAGN</name>
<evidence type="ECO:0000259" key="1">
    <source>
        <dbReference type="Pfam" id="PF11926"/>
    </source>
</evidence>
<dbReference type="Proteomes" id="UP000631114">
    <property type="component" value="Unassembled WGS sequence"/>
</dbReference>
<gene>
    <name evidence="2" type="ORF">IFM89_002936</name>
</gene>
<evidence type="ECO:0000313" key="2">
    <source>
        <dbReference type="EMBL" id="KAF9618941.1"/>
    </source>
</evidence>
<dbReference type="SUPFAM" id="SSF46565">
    <property type="entry name" value="Chaperone J-domain"/>
    <property type="match status" value="1"/>
</dbReference>
<feature type="domain" description="DUF3444" evidence="1">
    <location>
        <begin position="178"/>
        <end position="378"/>
    </location>
</feature>
<dbReference type="PANTHER" id="PTHR47374">
    <property type="entry name" value="ENDOSOME ANTIGEN-LIKE PROTEIN, PUTATIVE (DUF3444)-RELATED"/>
    <property type="match status" value="1"/>
</dbReference>
<dbReference type="Gene3D" id="1.10.287.110">
    <property type="entry name" value="DnaJ domain"/>
    <property type="match status" value="1"/>
</dbReference>
<accession>A0A835MCQ2</accession>
<dbReference type="Pfam" id="PF11926">
    <property type="entry name" value="DUF3444"/>
    <property type="match status" value="2"/>
</dbReference>
<comment type="caution">
    <text evidence="2">The sequence shown here is derived from an EMBL/GenBank/DDBJ whole genome shotgun (WGS) entry which is preliminary data.</text>
</comment>
<feature type="domain" description="DUF3444" evidence="1">
    <location>
        <begin position="441"/>
        <end position="625"/>
    </location>
</feature>
<dbReference type="PANTHER" id="PTHR47374:SF10">
    <property type="entry name" value="HEAT SHOCK N-TERMINAL DOMAIN-CONTAINING PROTEIN, PUTATIVE-RELATED"/>
    <property type="match status" value="1"/>
</dbReference>
<proteinExistence type="predicted"/>
<dbReference type="InterPro" id="IPR024593">
    <property type="entry name" value="DUF3444"/>
</dbReference>
<evidence type="ECO:0000313" key="3">
    <source>
        <dbReference type="Proteomes" id="UP000631114"/>
    </source>
</evidence>
<reference evidence="2 3" key="1">
    <citation type="submission" date="2020-10" db="EMBL/GenBank/DDBJ databases">
        <title>The Coptis chinensis genome and diversification of protoberbering-type alkaloids.</title>
        <authorList>
            <person name="Wang B."/>
            <person name="Shu S."/>
            <person name="Song C."/>
            <person name="Liu Y."/>
        </authorList>
    </citation>
    <scope>NUCLEOTIDE SEQUENCE [LARGE SCALE GENOMIC DNA]</scope>
    <source>
        <strain evidence="2">HL-2020</strain>
        <tissue evidence="2">Leaf</tissue>
    </source>
</reference>
<dbReference type="OrthoDB" id="1911590at2759"/>
<protein>
    <recommendedName>
        <fullName evidence="1">DUF3444 domain-containing protein</fullName>
    </recommendedName>
</protein>
<sequence length="649" mass="73885">MLTVCDILSAASLEFPGCNIDFYWILQLKPSANETDLRTRSQKLVSLMQPIKKSFPGTELALQLVKSAFVMLSDKEKRAAFDLKRVEGWDSFAALYGREVFDGVVSGQSSSGNKRVCMSELSDGSNGHDVVKKVRLSGDEIKEGGVEVDRIENSTSSQIVNDTMDVKCTKDASEEKTSCAFYDFENDRKQDVFEVGQIWAGHHQSRLPLRYGRINSKTEAELSVTWLKPVPFMEDERRWCEAGFPVACGSFELDPDMSEEKVSGTKVFSQICSWVHGVTDEQFEVYPKEGEVWAVFEDWNLAEWSSNPEMISGCKFKIVEILSDFSKYRGALVTSLVKVEGFSSIFGRDSVEGNRFHILPNSLYMFSHKIPAFRFKGGEMDRVEDGMFELDPLALSDYPVIVSSLDEHSSSSISSLNRVPESIPPMRSYSAKSLRLNWCANDFSVAQIWAIYSSNDAMPRRYAIINKVLSNSQVQVTVLEPHPVLDYEICWEKENLPSVCGIYRVGKSVLNLEMSLFSHSVKCQRSKNQLYYRIYPKKGEIWAMYTNWNKNWKQSDYKNYQYRVVEILEDFSEASGVRVARLVEVKGCMTFFQRHRHDGFELTRAVSKDEMLSFSHRIPAFIVPGIERYGIPESSIHLEPNALPPRSRN</sequence>
<organism evidence="2 3">
    <name type="scientific">Coptis chinensis</name>
    <dbReference type="NCBI Taxonomy" id="261450"/>
    <lineage>
        <taxon>Eukaryota</taxon>
        <taxon>Viridiplantae</taxon>
        <taxon>Streptophyta</taxon>
        <taxon>Embryophyta</taxon>
        <taxon>Tracheophyta</taxon>
        <taxon>Spermatophyta</taxon>
        <taxon>Magnoliopsida</taxon>
        <taxon>Ranunculales</taxon>
        <taxon>Ranunculaceae</taxon>
        <taxon>Coptidoideae</taxon>
        <taxon>Coptis</taxon>
    </lineage>
</organism>
<dbReference type="InterPro" id="IPR036869">
    <property type="entry name" value="J_dom_sf"/>
</dbReference>